<accession>A0AAD8GUH5</accession>
<dbReference type="Proteomes" id="UP001237642">
    <property type="component" value="Unassembled WGS sequence"/>
</dbReference>
<dbReference type="EMBL" id="JAUIZM010000011">
    <property type="protein sequence ID" value="KAK1355567.1"/>
    <property type="molecule type" value="Genomic_DNA"/>
</dbReference>
<proteinExistence type="predicted"/>
<sequence length="189" mass="21196">MLMSSKPDFSHQNPLYEIKQDDKFFTKLVSKETSIANPSFRSGVSVAVPFVWETRPGTPRHKLFPDPDSLPPTLTPPPSYYFTPTPNHQNRATKRQYSKSKLLNFLLLRIIHFKKSTHQVTMSPSSPFSFSPSPSSSSSLSSYSSGNSSVPSKIGRGRRRRLLSLGSVFDDDDFQVSMQRSKSVLCFGS</sequence>
<evidence type="ECO:0000313" key="2">
    <source>
        <dbReference type="EMBL" id="KAK1355567.1"/>
    </source>
</evidence>
<comment type="caution">
    <text evidence="2">The sequence shown here is derived from an EMBL/GenBank/DDBJ whole genome shotgun (WGS) entry which is preliminary data.</text>
</comment>
<evidence type="ECO:0000313" key="3">
    <source>
        <dbReference type="Proteomes" id="UP001237642"/>
    </source>
</evidence>
<dbReference type="PANTHER" id="PTHR33257:SF58">
    <property type="entry name" value="REJ DOMAIN-CONTAINING PROTEIN"/>
    <property type="match status" value="1"/>
</dbReference>
<evidence type="ECO:0000256" key="1">
    <source>
        <dbReference type="SAM" id="MobiDB-lite"/>
    </source>
</evidence>
<feature type="region of interest" description="Disordered" evidence="1">
    <location>
        <begin position="75"/>
        <end position="94"/>
    </location>
</feature>
<feature type="region of interest" description="Disordered" evidence="1">
    <location>
        <begin position="137"/>
        <end position="157"/>
    </location>
</feature>
<reference evidence="2" key="2">
    <citation type="submission" date="2023-05" db="EMBL/GenBank/DDBJ databases">
        <authorList>
            <person name="Schelkunov M.I."/>
        </authorList>
    </citation>
    <scope>NUCLEOTIDE SEQUENCE</scope>
    <source>
        <strain evidence="2">Hsosn_3</strain>
        <tissue evidence="2">Leaf</tissue>
    </source>
</reference>
<keyword evidence="3" id="KW-1185">Reference proteome</keyword>
<protein>
    <submittedName>
        <fullName evidence="2">Uncharacterized protein</fullName>
    </submittedName>
</protein>
<organism evidence="2 3">
    <name type="scientific">Heracleum sosnowskyi</name>
    <dbReference type="NCBI Taxonomy" id="360622"/>
    <lineage>
        <taxon>Eukaryota</taxon>
        <taxon>Viridiplantae</taxon>
        <taxon>Streptophyta</taxon>
        <taxon>Embryophyta</taxon>
        <taxon>Tracheophyta</taxon>
        <taxon>Spermatophyta</taxon>
        <taxon>Magnoliopsida</taxon>
        <taxon>eudicotyledons</taxon>
        <taxon>Gunneridae</taxon>
        <taxon>Pentapetalae</taxon>
        <taxon>asterids</taxon>
        <taxon>campanulids</taxon>
        <taxon>Apiales</taxon>
        <taxon>Apiaceae</taxon>
        <taxon>Apioideae</taxon>
        <taxon>apioid superclade</taxon>
        <taxon>Tordylieae</taxon>
        <taxon>Tordyliinae</taxon>
        <taxon>Heracleum</taxon>
    </lineage>
</organism>
<feature type="compositionally biased region" description="Low complexity" evidence="1">
    <location>
        <begin position="137"/>
        <end position="152"/>
    </location>
</feature>
<dbReference type="AlphaFoldDB" id="A0AAD8GUH5"/>
<name>A0AAD8GUH5_9APIA</name>
<dbReference type="PANTHER" id="PTHR33257">
    <property type="entry name" value="OS05G0165500 PROTEIN"/>
    <property type="match status" value="1"/>
</dbReference>
<gene>
    <name evidence="2" type="ORF">POM88_048823</name>
</gene>
<reference evidence="2" key="1">
    <citation type="submission" date="2023-02" db="EMBL/GenBank/DDBJ databases">
        <title>Genome of toxic invasive species Heracleum sosnowskyi carries increased number of genes despite the absence of recent whole-genome duplications.</title>
        <authorList>
            <person name="Schelkunov M."/>
            <person name="Shtratnikova V."/>
            <person name="Makarenko M."/>
            <person name="Klepikova A."/>
            <person name="Omelchenko D."/>
            <person name="Novikova G."/>
            <person name="Obukhova E."/>
            <person name="Bogdanov V."/>
            <person name="Penin A."/>
            <person name="Logacheva M."/>
        </authorList>
    </citation>
    <scope>NUCLEOTIDE SEQUENCE</scope>
    <source>
        <strain evidence="2">Hsosn_3</strain>
        <tissue evidence="2">Leaf</tissue>
    </source>
</reference>